<dbReference type="EMBL" id="FUZF01000011">
    <property type="protein sequence ID" value="SKB82534.1"/>
    <property type="molecule type" value="Genomic_DNA"/>
</dbReference>
<evidence type="ECO:0000313" key="2">
    <source>
        <dbReference type="Proteomes" id="UP000190150"/>
    </source>
</evidence>
<dbReference type="RefSeq" id="WP_079643441.1">
    <property type="nucleotide sequence ID" value="NZ_FUZF01000011.1"/>
</dbReference>
<keyword evidence="1" id="KW-0862">Zinc</keyword>
<dbReference type="GO" id="GO:0008270">
    <property type="term" value="F:zinc ion binding"/>
    <property type="evidence" value="ECO:0007669"/>
    <property type="project" value="UniProtKB-KW"/>
</dbReference>
<dbReference type="Proteomes" id="UP000190150">
    <property type="component" value="Unassembled WGS sequence"/>
</dbReference>
<keyword evidence="1" id="KW-0479">Metal-binding</keyword>
<dbReference type="STRING" id="1513896.SAMN05660841_02527"/>
<proteinExistence type="predicted"/>
<protein>
    <submittedName>
        <fullName evidence="1">Putative zinc-finger</fullName>
    </submittedName>
</protein>
<organism evidence="1 2">
    <name type="scientific">Sphingobacterium nematocida</name>
    <dbReference type="NCBI Taxonomy" id="1513896"/>
    <lineage>
        <taxon>Bacteria</taxon>
        <taxon>Pseudomonadati</taxon>
        <taxon>Bacteroidota</taxon>
        <taxon>Sphingobacteriia</taxon>
        <taxon>Sphingobacteriales</taxon>
        <taxon>Sphingobacteriaceae</taxon>
        <taxon>Sphingobacterium</taxon>
    </lineage>
</organism>
<dbReference type="AlphaFoldDB" id="A0A1T5EF35"/>
<evidence type="ECO:0000313" key="1">
    <source>
        <dbReference type="EMBL" id="SKB82534.1"/>
    </source>
</evidence>
<gene>
    <name evidence="1" type="ORF">SAMN05660841_02527</name>
</gene>
<reference evidence="2" key="1">
    <citation type="submission" date="2017-02" db="EMBL/GenBank/DDBJ databases">
        <authorList>
            <person name="Varghese N."/>
            <person name="Submissions S."/>
        </authorList>
    </citation>
    <scope>NUCLEOTIDE SEQUENCE [LARGE SCALE GENOMIC DNA]</scope>
    <source>
        <strain evidence="2">DSM 24091</strain>
    </source>
</reference>
<sequence length="74" mass="8673">MDKRIDDLLDDYLSGSCTEAERQMLESHYLRHLDAHTPVPSEQQVNDSFVQTHRQIWEEIQQSDSPGYGLVKKR</sequence>
<keyword evidence="2" id="KW-1185">Reference proteome</keyword>
<accession>A0A1T5EF35</accession>
<keyword evidence="1" id="KW-0863">Zinc-finger</keyword>
<name>A0A1T5EF35_9SPHI</name>